<name>A0A098TNH6_9CYAN</name>
<dbReference type="EMBL" id="JJML01000027">
    <property type="protein sequence ID" value="KGF72393.1"/>
    <property type="molecule type" value="Genomic_DNA"/>
</dbReference>
<organism evidence="1 2">
    <name type="scientific">Neosynechococcus sphagnicola sy1</name>
    <dbReference type="NCBI Taxonomy" id="1497020"/>
    <lineage>
        <taxon>Bacteria</taxon>
        <taxon>Bacillati</taxon>
        <taxon>Cyanobacteriota</taxon>
        <taxon>Cyanophyceae</taxon>
        <taxon>Neosynechococcales</taxon>
        <taxon>Neosynechococcaceae</taxon>
        <taxon>Neosynechococcus</taxon>
    </lineage>
</organism>
<dbReference type="CDD" id="cd07822">
    <property type="entry name" value="SRPBCC_4"/>
    <property type="match status" value="1"/>
</dbReference>
<dbReference type="InterPro" id="IPR023393">
    <property type="entry name" value="START-like_dom_sf"/>
</dbReference>
<keyword evidence="2" id="KW-1185">Reference proteome</keyword>
<dbReference type="SUPFAM" id="SSF55961">
    <property type="entry name" value="Bet v1-like"/>
    <property type="match status" value="1"/>
</dbReference>
<comment type="caution">
    <text evidence="1">The sequence shown here is derived from an EMBL/GenBank/DDBJ whole genome shotgun (WGS) entry which is preliminary data.</text>
</comment>
<gene>
    <name evidence="1" type="ORF">DO97_09045</name>
</gene>
<dbReference type="Proteomes" id="UP000030170">
    <property type="component" value="Unassembled WGS sequence"/>
</dbReference>
<accession>A0A098TNH6</accession>
<evidence type="ECO:0000313" key="2">
    <source>
        <dbReference type="Proteomes" id="UP000030170"/>
    </source>
</evidence>
<dbReference type="OrthoDB" id="191189at2"/>
<dbReference type="Gene3D" id="3.30.530.20">
    <property type="match status" value="1"/>
</dbReference>
<proteinExistence type="predicted"/>
<dbReference type="AlphaFoldDB" id="A0A098TNH6"/>
<sequence length="152" mass="17802">MPSLHTAIEIQASRQQVWQALCQKQHWWKWNSFLYDRDPGLTFQLGQSVSLSLCRLPGEVATMFQAKVTVLQPRVCLQWIATAPGFMSEHSFELLDAGAGRTTYIHRQMISGRLTRIFLPFIRREEHQGMVRMAQQLKRYLEEEFYDRRADG</sequence>
<protein>
    <recommendedName>
        <fullName evidence="3">Polyketide cyclase</fullName>
    </recommendedName>
</protein>
<dbReference type="RefSeq" id="WP_036533920.1">
    <property type="nucleotide sequence ID" value="NZ_JJML01000027.1"/>
</dbReference>
<reference evidence="1 2" key="1">
    <citation type="journal article" date="2014" name="Mol. Ecol.">
        <title>Evolution of Synechococcus.</title>
        <authorList>
            <person name="Dvorak P."/>
            <person name="Casamatta D."/>
            <person name="Hasler P."/>
            <person name="Poulickova A."/>
            <person name="Ondrej V."/>
            <person name="Sanges R."/>
        </authorList>
    </citation>
    <scope>NUCLEOTIDE SEQUENCE [LARGE SCALE GENOMIC DNA]</scope>
    <source>
        <strain evidence="1 2">CAUP A 1101</strain>
    </source>
</reference>
<evidence type="ECO:0008006" key="3">
    <source>
        <dbReference type="Google" id="ProtNLM"/>
    </source>
</evidence>
<evidence type="ECO:0000313" key="1">
    <source>
        <dbReference type="EMBL" id="KGF72393.1"/>
    </source>
</evidence>